<dbReference type="NCBIfam" id="TIGR00395">
    <property type="entry name" value="leuS_arch"/>
    <property type="match status" value="1"/>
</dbReference>
<reference evidence="14" key="1">
    <citation type="submission" date="2014-08" db="EMBL/GenBank/DDBJ databases">
        <authorList>
            <person name="Sharma Rahul"/>
            <person name="Thines Marco"/>
        </authorList>
    </citation>
    <scope>NUCLEOTIDE SEQUENCE</scope>
</reference>
<dbReference type="InterPro" id="IPR009008">
    <property type="entry name" value="Val/Leu/Ile-tRNA-synth_edit"/>
</dbReference>
<dbReference type="InterPro" id="IPR055416">
    <property type="entry name" value="RBD_LARS1"/>
</dbReference>
<dbReference type="Pfam" id="PF00133">
    <property type="entry name" value="tRNA-synt_1"/>
    <property type="match status" value="2"/>
</dbReference>
<dbReference type="PANTHER" id="PTHR45794:SF1">
    <property type="entry name" value="LEUCINE--TRNA LIGASE, CYTOPLASMIC"/>
    <property type="match status" value="1"/>
</dbReference>
<evidence type="ECO:0000256" key="8">
    <source>
        <dbReference type="ARBA" id="ARBA00030520"/>
    </source>
</evidence>
<dbReference type="GO" id="GO:0002161">
    <property type="term" value="F:aminoacyl-tRNA deacylase activity"/>
    <property type="evidence" value="ECO:0007669"/>
    <property type="project" value="InterPro"/>
</dbReference>
<dbReference type="Pfam" id="PF24810">
    <property type="entry name" value="RBD_LARS1"/>
    <property type="match status" value="1"/>
</dbReference>
<dbReference type="InterPro" id="IPR009080">
    <property type="entry name" value="tRNAsynth_Ia_anticodon-bd"/>
</dbReference>
<dbReference type="InterPro" id="IPR014729">
    <property type="entry name" value="Rossmann-like_a/b/a_fold"/>
</dbReference>
<feature type="domain" description="Aminoacyl-tRNA synthetase class Ia" evidence="11">
    <location>
        <begin position="68"/>
        <end position="134"/>
    </location>
</feature>
<dbReference type="InterPro" id="IPR002300">
    <property type="entry name" value="aa-tRNA-synth_Ia"/>
</dbReference>
<evidence type="ECO:0000256" key="6">
    <source>
        <dbReference type="ARBA" id="ARBA00022917"/>
    </source>
</evidence>
<feature type="region of interest" description="Disordered" evidence="10">
    <location>
        <begin position="143"/>
        <end position="179"/>
    </location>
</feature>
<sequence length="1113" mass="125073">MADSNTKVDMMDKVKVGPLVLENTFKRDHLIKIEKDLQARWQEEKLFEINPPSIEELSSKELTPSEIQAEHPKWMGTFPYPYMNGSLHLGHAFTISKIEFATGFQRMLGKRALFPMGLHCTGMPIKAAADKLIREMEMFGPEFEGYDPENPVPQASAAPPPANKVSDAQKDPSKATKGKIAGKATGLTYQFQIMESIGVPREEIKKFADPLHWLQYFPPIARKDCTEFGARIDWRRTFITTDQNPYYDSFVRWQMNKLHAQKKIKFGKRNTIYSIKDGQPCMDHDRSGGEAVGPQEYTGLKMEVTHWPEAAKQVLNGLQGIEGKKVYMVAATLRPETMYGQTNCFVGTNITYGFFEAANNEVFIISERAARNMAYQGIFAEEGKINKLGEIKGDALVGTKIKAPHSVYEEVWVLPMDGVLATKGTGVVTSVPSDSPDDYATLMDLRKKAEFYKIQPEWASNEPISVITTPNYGGMIAATLCQQMKIQSQKDVKQLAEAKDIAYKEGFFNGTMAIGEFKGEAVQTAKTKVRDSLIEKNLAFKYAEPESLVTSRSGDECIVALVDQWYIDYGEEEWKQTAKRLLSQMNTYFNETRNGFEGVLDWLKQWACSRSYGLGSRIPWDPQFLVESLSDSTIYMSYYTVAYLLQGGDITGKTTGPAGISPADMTDEAWEYVLGSGSFPASSNISQETFDKLKREFQYFYPMDVRSSGKDLIPNHLTFCIYVHAALFPEHHWPQAMRANGHLMLNGKKMAKSTGNSLTLEDSVKKFGADATRLTLADAGDGIEDANFEELTANSAIQRLYTQLAWIEETLANKSALRTGPKDSYWDKVFEEEMNDLAAKTKDAYEKTWYKEALQYGYYGMDNARRSYTEMTSDVGMHYDVLLECIRYTALLVTPIIPHFADHLWTTVLQNSSSIQKARFPEIRPIDKEIINGIEYIRAVLKDTRDRQIALDKKKGKGKGPVVDKSKPLGLRLFIAKTWPAWQNTVLEAVKSSYDEKTDSVDDVKVRVALTEAGLIKNKKAMPYAITLKKRIAEFGATTAFTRTLPFSEIDTLSQLLPHMEKSLKLVSAKLMTVEDAQALLESGVEKDGENGFSQALLDDAQPGSPTSVFYNI</sequence>
<evidence type="ECO:0000256" key="4">
    <source>
        <dbReference type="ARBA" id="ARBA00022741"/>
    </source>
</evidence>
<dbReference type="GO" id="GO:0004823">
    <property type="term" value="F:leucine-tRNA ligase activity"/>
    <property type="evidence" value="ECO:0007669"/>
    <property type="project" value="UniProtKB-EC"/>
</dbReference>
<organism evidence="14">
    <name type="scientific">Phaffia rhodozyma</name>
    <name type="common">Yeast</name>
    <name type="synonym">Xanthophyllomyces dendrorhous</name>
    <dbReference type="NCBI Taxonomy" id="264483"/>
    <lineage>
        <taxon>Eukaryota</taxon>
        <taxon>Fungi</taxon>
        <taxon>Dikarya</taxon>
        <taxon>Basidiomycota</taxon>
        <taxon>Agaricomycotina</taxon>
        <taxon>Tremellomycetes</taxon>
        <taxon>Cystofilobasidiales</taxon>
        <taxon>Mrakiaceae</taxon>
        <taxon>Phaffia</taxon>
    </lineage>
</organism>
<evidence type="ECO:0000256" key="9">
    <source>
        <dbReference type="ARBA" id="ARBA00047469"/>
    </source>
</evidence>
<dbReference type="Gene3D" id="1.10.730.10">
    <property type="entry name" value="Isoleucyl-tRNA Synthetase, Domain 1"/>
    <property type="match status" value="1"/>
</dbReference>
<feature type="domain" description="Methionyl/Valyl/Leucyl/Isoleucyl-tRNA synthetase anticodon-binding" evidence="12">
    <location>
        <begin position="827"/>
        <end position="946"/>
    </location>
</feature>
<evidence type="ECO:0000259" key="13">
    <source>
        <dbReference type="Pfam" id="PF24810"/>
    </source>
</evidence>
<keyword evidence="5" id="KW-0067">ATP-binding</keyword>
<evidence type="ECO:0000259" key="12">
    <source>
        <dbReference type="Pfam" id="PF08264"/>
    </source>
</evidence>
<comment type="similarity">
    <text evidence="1">Belongs to the class-I aminoacyl-tRNA synthetase family.</text>
</comment>
<keyword evidence="6" id="KW-0648">Protein biosynthesis</keyword>
<evidence type="ECO:0000256" key="10">
    <source>
        <dbReference type="SAM" id="MobiDB-lite"/>
    </source>
</evidence>
<feature type="domain" description="Aminoacyl-tRNA synthetase class Ia" evidence="11">
    <location>
        <begin position="212"/>
        <end position="788"/>
    </location>
</feature>
<dbReference type="InterPro" id="IPR004493">
    <property type="entry name" value="Leu-tRNA-synth_Ia_arc/euk"/>
</dbReference>
<feature type="domain" description="Leucine--tRNA ligase RagD-binding" evidence="13">
    <location>
        <begin position="975"/>
        <end position="1038"/>
    </location>
</feature>
<dbReference type="InterPro" id="IPR013155">
    <property type="entry name" value="M/V/L/I-tRNA-synth_anticd-bd"/>
</dbReference>
<dbReference type="SUPFAM" id="SSF47323">
    <property type="entry name" value="Anticodon-binding domain of a subclass of class I aminoacyl-tRNA synthetases"/>
    <property type="match status" value="1"/>
</dbReference>
<protein>
    <recommendedName>
        <fullName evidence="2">leucine--tRNA ligase</fullName>
        <ecNumber evidence="2">6.1.1.4</ecNumber>
    </recommendedName>
    <alternativeName>
        <fullName evidence="8">Leucyl-tRNA synthetase</fullName>
    </alternativeName>
</protein>
<evidence type="ECO:0000256" key="2">
    <source>
        <dbReference type="ARBA" id="ARBA00013164"/>
    </source>
</evidence>
<dbReference type="Pfam" id="PF08264">
    <property type="entry name" value="Anticodon_1"/>
    <property type="match status" value="1"/>
</dbReference>
<dbReference type="PANTHER" id="PTHR45794">
    <property type="entry name" value="LEUCYL-TRNA SYNTHETASE"/>
    <property type="match status" value="1"/>
</dbReference>
<evidence type="ECO:0000256" key="1">
    <source>
        <dbReference type="ARBA" id="ARBA00005594"/>
    </source>
</evidence>
<keyword evidence="4" id="KW-0547">Nucleotide-binding</keyword>
<dbReference type="EC" id="6.1.1.4" evidence="2"/>
<dbReference type="AlphaFoldDB" id="A0A0F7SJW3"/>
<dbReference type="SUPFAM" id="SSF52374">
    <property type="entry name" value="Nucleotidylyl transferase"/>
    <property type="match status" value="1"/>
</dbReference>
<dbReference type="Gene3D" id="3.90.740.10">
    <property type="entry name" value="Valyl/Leucyl/Isoleucyl-tRNA synthetase, editing domain"/>
    <property type="match status" value="1"/>
</dbReference>
<dbReference type="SUPFAM" id="SSF50677">
    <property type="entry name" value="ValRS/IleRS/LeuRS editing domain"/>
    <property type="match status" value="1"/>
</dbReference>
<evidence type="ECO:0000313" key="14">
    <source>
        <dbReference type="EMBL" id="CED82372.1"/>
    </source>
</evidence>
<dbReference type="FunFam" id="3.90.740.10:FF:000001">
    <property type="entry name" value="Leucine--tRNA ligase, cytoplasmic"/>
    <property type="match status" value="1"/>
</dbReference>
<proteinExistence type="inferred from homology"/>
<evidence type="ECO:0000256" key="7">
    <source>
        <dbReference type="ARBA" id="ARBA00023146"/>
    </source>
</evidence>
<comment type="catalytic activity">
    <reaction evidence="9">
        <text>tRNA(Leu) + L-leucine + ATP = L-leucyl-tRNA(Leu) + AMP + diphosphate</text>
        <dbReference type="Rhea" id="RHEA:11688"/>
        <dbReference type="Rhea" id="RHEA-COMP:9613"/>
        <dbReference type="Rhea" id="RHEA-COMP:9622"/>
        <dbReference type="ChEBI" id="CHEBI:30616"/>
        <dbReference type="ChEBI" id="CHEBI:33019"/>
        <dbReference type="ChEBI" id="CHEBI:57427"/>
        <dbReference type="ChEBI" id="CHEBI:78442"/>
        <dbReference type="ChEBI" id="CHEBI:78494"/>
        <dbReference type="ChEBI" id="CHEBI:456215"/>
        <dbReference type="EC" id="6.1.1.4"/>
    </reaction>
</comment>
<name>A0A0F7SJW3_PHARH</name>
<accession>A0A0F7SJW3</accession>
<evidence type="ECO:0000256" key="5">
    <source>
        <dbReference type="ARBA" id="ARBA00022840"/>
    </source>
</evidence>
<dbReference type="GO" id="GO:0006429">
    <property type="term" value="P:leucyl-tRNA aminoacylation"/>
    <property type="evidence" value="ECO:0007669"/>
    <property type="project" value="InterPro"/>
</dbReference>
<dbReference type="GO" id="GO:0005524">
    <property type="term" value="F:ATP binding"/>
    <property type="evidence" value="ECO:0007669"/>
    <property type="project" value="UniProtKB-KW"/>
</dbReference>
<keyword evidence="3 14" id="KW-0436">Ligase</keyword>
<evidence type="ECO:0000259" key="11">
    <source>
        <dbReference type="Pfam" id="PF00133"/>
    </source>
</evidence>
<evidence type="ECO:0000256" key="3">
    <source>
        <dbReference type="ARBA" id="ARBA00022598"/>
    </source>
</evidence>
<dbReference type="Gene3D" id="3.40.50.620">
    <property type="entry name" value="HUPs"/>
    <property type="match status" value="1"/>
</dbReference>
<dbReference type="EMBL" id="LN483124">
    <property type="protein sequence ID" value="CED82372.1"/>
    <property type="molecule type" value="Genomic_DNA"/>
</dbReference>
<keyword evidence="7" id="KW-0030">Aminoacyl-tRNA synthetase</keyword>